<dbReference type="EMBL" id="AP027733">
    <property type="protein sequence ID" value="BDZ52463.1"/>
    <property type="molecule type" value="Genomic_DNA"/>
</dbReference>
<organism evidence="1 2">
    <name type="scientific">Frondihabitans sucicola</name>
    <dbReference type="NCBI Taxonomy" id="1268041"/>
    <lineage>
        <taxon>Bacteria</taxon>
        <taxon>Bacillati</taxon>
        <taxon>Actinomycetota</taxon>
        <taxon>Actinomycetes</taxon>
        <taxon>Micrococcales</taxon>
        <taxon>Microbacteriaceae</taxon>
        <taxon>Frondihabitans</taxon>
    </lineage>
</organism>
<sequence length="211" mass="23387">MVDPDENFMRRYNAARADLGKATALLGDIRTQLQGARRSGNDSMIATLELRVADREAAVEDARHEWGLSHFLMMTDAERRTSLRRRIEALEANPALQEEAGDLQRLRATADALDAAALNLAALRSLQASPVPDGADGIFVDMRGDEHEVIRRGNQLLVHDQPIDLPYFYAPGISVRDGHLTLRAGLVIELHVIRDAVGAYDIERTLLDITQ</sequence>
<proteinExistence type="predicted"/>
<name>A0ABM8GVG4_9MICO</name>
<keyword evidence="2" id="KW-1185">Reference proteome</keyword>
<dbReference type="Proteomes" id="UP001321486">
    <property type="component" value="Plasmid pNBRC108728a"/>
</dbReference>
<evidence type="ECO:0000313" key="1">
    <source>
        <dbReference type="EMBL" id="BDZ52463.1"/>
    </source>
</evidence>
<keyword evidence="1" id="KW-0614">Plasmid</keyword>
<geneLocation type="plasmid" evidence="1 2">
    <name>pNBRC108728a</name>
</geneLocation>
<reference evidence="2" key="1">
    <citation type="journal article" date="2019" name="Int. J. Syst. Evol. Microbiol.">
        <title>The Global Catalogue of Microorganisms (GCM) 10K type strain sequencing project: providing services to taxonomists for standard genome sequencing and annotation.</title>
        <authorList>
            <consortium name="The Broad Institute Genomics Platform"/>
            <consortium name="The Broad Institute Genome Sequencing Center for Infectious Disease"/>
            <person name="Wu L."/>
            <person name="Ma J."/>
        </authorList>
    </citation>
    <scope>NUCLEOTIDE SEQUENCE [LARGE SCALE GENOMIC DNA]</scope>
    <source>
        <strain evidence="2">NBRC 108728</strain>
    </source>
</reference>
<accession>A0ABM8GVG4</accession>
<gene>
    <name evidence="1" type="ORF">GCM10025867_47040</name>
</gene>
<evidence type="ECO:0000313" key="2">
    <source>
        <dbReference type="Proteomes" id="UP001321486"/>
    </source>
</evidence>
<protein>
    <submittedName>
        <fullName evidence="1">Uncharacterized protein</fullName>
    </submittedName>
</protein>
<dbReference type="RefSeq" id="WP_286347312.1">
    <property type="nucleotide sequence ID" value="NZ_AP027733.1"/>
</dbReference>